<keyword evidence="1" id="KW-0812">Transmembrane</keyword>
<keyword evidence="1" id="KW-0472">Membrane</keyword>
<evidence type="ECO:0000313" key="3">
    <source>
        <dbReference type="Proteomes" id="UP000028864"/>
    </source>
</evidence>
<accession>A0AAV2WDA6</accession>
<dbReference type="Proteomes" id="UP000028864">
    <property type="component" value="Unassembled WGS sequence"/>
</dbReference>
<dbReference type="RefSeq" id="WP_051644244.1">
    <property type="nucleotide sequence ID" value="NZ_LK021337.1"/>
</dbReference>
<organism evidence="2 3">
    <name type="scientific">Mycolicibacterium neoaurum</name>
    <name type="common">Mycobacterium neoaurum</name>
    <dbReference type="NCBI Taxonomy" id="1795"/>
    <lineage>
        <taxon>Bacteria</taxon>
        <taxon>Bacillati</taxon>
        <taxon>Actinomycetota</taxon>
        <taxon>Actinomycetes</taxon>
        <taxon>Mycobacteriales</taxon>
        <taxon>Mycobacteriaceae</taxon>
        <taxon>Mycolicibacterium</taxon>
    </lineage>
</organism>
<reference evidence="2" key="2">
    <citation type="submission" date="2015-09" db="EMBL/GenBank/DDBJ databases">
        <title>Draft genome sequence of Mycobacterium neoaurum DSM 44074.</title>
        <authorList>
            <person name="Croce O."/>
            <person name="Robert C."/>
            <person name="Raoult D."/>
            <person name="Drancourt M."/>
        </authorList>
    </citation>
    <scope>NUCLEOTIDE SEQUENCE</scope>
    <source>
        <strain evidence="2">DSM 44074</strain>
    </source>
</reference>
<protein>
    <submittedName>
        <fullName evidence="2">Hypothetical alanine rich protein</fullName>
    </submittedName>
</protein>
<reference evidence="2" key="1">
    <citation type="submission" date="2014-05" db="EMBL/GenBank/DDBJ databases">
        <authorList>
            <person name="Urmite Genomes"/>
        </authorList>
    </citation>
    <scope>NUCLEOTIDE SEQUENCE</scope>
    <source>
        <strain evidence="2">DSM 44074</strain>
    </source>
</reference>
<name>A0AAV2WDA6_MYCNE</name>
<dbReference type="EMBL" id="LK021337">
    <property type="protein sequence ID" value="CDQ42284.1"/>
    <property type="molecule type" value="Genomic_DNA"/>
</dbReference>
<dbReference type="AlphaFoldDB" id="A0AAV2WDA6"/>
<gene>
    <name evidence="2" type="ORF">BN1047_00136</name>
</gene>
<proteinExistence type="predicted"/>
<feature type="transmembrane region" description="Helical" evidence="1">
    <location>
        <begin position="67"/>
        <end position="90"/>
    </location>
</feature>
<evidence type="ECO:0000256" key="1">
    <source>
        <dbReference type="SAM" id="Phobius"/>
    </source>
</evidence>
<evidence type="ECO:0000313" key="2">
    <source>
        <dbReference type="EMBL" id="CDQ42284.1"/>
    </source>
</evidence>
<keyword evidence="1" id="KW-1133">Transmembrane helix</keyword>
<sequence>MPTEPDDATIAKVRRELADLAEAPAPAPPPDVTAAVVAALRGHHRVVPADGGPLRHADRPPVRRGTWLFVGLLAAGVAVIVAVVLGSLALTGTEPGPGTGARADYTTARHVIEQSTPSDLPLPAQAIEALLIRPPVLGPLKDTSACLTRLGRPADTPILGAQPVPAGVLLVLPGSTPEEMVAVVVAAGCPATDPALLTSSVLPRPSHAGREHRGLR</sequence>